<evidence type="ECO:0000313" key="3">
    <source>
        <dbReference type="EMBL" id="SCW73644.1"/>
    </source>
</evidence>
<dbReference type="PIRSF" id="PIRSF018266">
    <property type="entry name" value="FecR"/>
    <property type="match status" value="1"/>
</dbReference>
<dbReference type="Proteomes" id="UP000198889">
    <property type="component" value="Unassembled WGS sequence"/>
</dbReference>
<gene>
    <name evidence="3" type="ORF">SAMN05660859_2595</name>
</gene>
<sequence>MTASRPGPATRADAAFEAASRWHARLREPDADAQTHAAFQAWLADDPCHFEAYEQAERLWAAMGGAPGGRRDEAAITALVESAAPRRRLGRGLVAGLLLCLSLAGAEWVRRGGLDDLRADHIASIGEHRAIRLEDGSVVELNTDTALAVDLAPGQRRVRLFRGEAFFQVAPDPQRPFLVSTGEGEVRVTGTSFNVRLRDHVTEVGLVEGAVSLTSAADPDASLRLSPGEEGVLTPDGLGQVRPFEADTATAWRRGQMVFFRAPLGELIEELNRYQRGRILILSERVRALPVTGVFDTRDPAAVIDMIEATLGVSSLRLTNALIVLR</sequence>
<reference evidence="4" key="1">
    <citation type="submission" date="2016-10" db="EMBL/GenBank/DDBJ databases">
        <authorList>
            <person name="Varghese N."/>
            <person name="Submissions S."/>
        </authorList>
    </citation>
    <scope>NUCLEOTIDE SEQUENCE [LARGE SCALE GENOMIC DNA]</scope>
    <source>
        <strain evidence="4">CGMCC 1.1761</strain>
    </source>
</reference>
<accession>A0A1G4SWU2</accession>
<name>A0A1G4SWU2_9HYPH</name>
<dbReference type="AlphaFoldDB" id="A0A1G4SWU2"/>
<evidence type="ECO:0000313" key="4">
    <source>
        <dbReference type="Proteomes" id="UP000198889"/>
    </source>
</evidence>
<dbReference type="Pfam" id="PF16220">
    <property type="entry name" value="DUF4880"/>
    <property type="match status" value="1"/>
</dbReference>
<dbReference type="InterPro" id="IPR012373">
    <property type="entry name" value="Ferrdict_sens_TM"/>
</dbReference>
<dbReference type="PANTHER" id="PTHR30273">
    <property type="entry name" value="PERIPLASMIC SIGNAL SENSOR AND SIGMA FACTOR ACTIVATOR FECR-RELATED"/>
    <property type="match status" value="1"/>
</dbReference>
<dbReference type="STRING" id="177413.SAMN05660859_2595"/>
<evidence type="ECO:0000259" key="1">
    <source>
        <dbReference type="Pfam" id="PF04773"/>
    </source>
</evidence>
<dbReference type="GO" id="GO:0016989">
    <property type="term" value="F:sigma factor antagonist activity"/>
    <property type="evidence" value="ECO:0007669"/>
    <property type="project" value="TreeGrafter"/>
</dbReference>
<proteinExistence type="predicted"/>
<dbReference type="RefSeq" id="WP_091440161.1">
    <property type="nucleotide sequence ID" value="NZ_FMTP01000003.1"/>
</dbReference>
<protein>
    <submittedName>
        <fullName evidence="3">FecR family protein</fullName>
    </submittedName>
</protein>
<organism evidence="3 4">
    <name type="scientific">Ancylobacter rudongensis</name>
    <dbReference type="NCBI Taxonomy" id="177413"/>
    <lineage>
        <taxon>Bacteria</taxon>
        <taxon>Pseudomonadati</taxon>
        <taxon>Pseudomonadota</taxon>
        <taxon>Alphaproteobacteria</taxon>
        <taxon>Hyphomicrobiales</taxon>
        <taxon>Xanthobacteraceae</taxon>
        <taxon>Ancylobacter</taxon>
    </lineage>
</organism>
<dbReference type="InterPro" id="IPR032623">
    <property type="entry name" value="FecR_N"/>
</dbReference>
<dbReference type="Gene3D" id="2.60.120.1440">
    <property type="match status" value="1"/>
</dbReference>
<dbReference type="InterPro" id="IPR006860">
    <property type="entry name" value="FecR"/>
</dbReference>
<feature type="domain" description="FecR N-terminal" evidence="2">
    <location>
        <begin position="17"/>
        <end position="59"/>
    </location>
</feature>
<evidence type="ECO:0000259" key="2">
    <source>
        <dbReference type="Pfam" id="PF16220"/>
    </source>
</evidence>
<dbReference type="PANTHER" id="PTHR30273:SF2">
    <property type="entry name" value="PROTEIN FECR"/>
    <property type="match status" value="1"/>
</dbReference>
<dbReference type="EMBL" id="FMTP01000003">
    <property type="protein sequence ID" value="SCW73644.1"/>
    <property type="molecule type" value="Genomic_DNA"/>
</dbReference>
<feature type="domain" description="FecR protein" evidence="1">
    <location>
        <begin position="126"/>
        <end position="211"/>
    </location>
</feature>
<dbReference type="Pfam" id="PF04773">
    <property type="entry name" value="FecR"/>
    <property type="match status" value="1"/>
</dbReference>
<keyword evidence="4" id="KW-1185">Reference proteome</keyword>
<dbReference type="Gene3D" id="3.55.50.30">
    <property type="match status" value="1"/>
</dbReference>